<evidence type="ECO:0000313" key="1">
    <source>
        <dbReference type="EMBL" id="MFC4620147.1"/>
    </source>
</evidence>
<comment type="caution">
    <text evidence="1">The sequence shown here is derived from an EMBL/GenBank/DDBJ whole genome shotgun (WGS) entry which is preliminary data.</text>
</comment>
<proteinExistence type="predicted"/>
<gene>
    <name evidence="1" type="ORF">ACFO4N_15645</name>
</gene>
<name>A0ABV9GQ62_9BACL</name>
<dbReference type="RefSeq" id="WP_376847250.1">
    <property type="nucleotide sequence ID" value="NZ_JBHSFW010000016.1"/>
</dbReference>
<dbReference type="Proteomes" id="UP001596022">
    <property type="component" value="Unassembled WGS sequence"/>
</dbReference>
<organism evidence="1 2">
    <name type="scientific">Camelliibacillus cellulosilyticus</name>
    <dbReference type="NCBI Taxonomy" id="2174486"/>
    <lineage>
        <taxon>Bacteria</taxon>
        <taxon>Bacillati</taxon>
        <taxon>Bacillota</taxon>
        <taxon>Bacilli</taxon>
        <taxon>Bacillales</taxon>
        <taxon>Sporolactobacillaceae</taxon>
        <taxon>Camelliibacillus</taxon>
    </lineage>
</organism>
<reference evidence="2" key="1">
    <citation type="journal article" date="2019" name="Int. J. Syst. Evol. Microbiol.">
        <title>The Global Catalogue of Microorganisms (GCM) 10K type strain sequencing project: providing services to taxonomists for standard genome sequencing and annotation.</title>
        <authorList>
            <consortium name="The Broad Institute Genomics Platform"/>
            <consortium name="The Broad Institute Genome Sequencing Center for Infectious Disease"/>
            <person name="Wu L."/>
            <person name="Ma J."/>
        </authorList>
    </citation>
    <scope>NUCLEOTIDE SEQUENCE [LARGE SCALE GENOMIC DNA]</scope>
    <source>
        <strain evidence="2">CGMCC 1.16306</strain>
    </source>
</reference>
<dbReference type="EMBL" id="JBHSFW010000016">
    <property type="protein sequence ID" value="MFC4620147.1"/>
    <property type="molecule type" value="Genomic_DNA"/>
</dbReference>
<evidence type="ECO:0000313" key="2">
    <source>
        <dbReference type="Proteomes" id="UP001596022"/>
    </source>
</evidence>
<accession>A0ABV9GQ62</accession>
<keyword evidence="2" id="KW-1185">Reference proteome</keyword>
<protein>
    <submittedName>
        <fullName evidence="1">Uncharacterized protein</fullName>
    </submittedName>
</protein>
<sequence>MGNYHRQRNFQRATNSLQDECIRVPKVYDWVTDTLKVYKTVHFSEEQLDAIECALEDPHRRPLRIVCKTPTTPPVFPLNQSDPELCQEQGFYCEQIGEKRNVTVPVGGEFVDAQLVDLLFSADVKIFVVDRHGDVVTEMYVDAAALESFVLCFPDGTDLLCRVSKIFCRISTGTMLVNNICPESFKLEVIFCVDVQVEAEVKLEVLAKFCSPRENSLSAPEEINMECPPIEFPEQCPSIFPARGCECQAKAEASGKTSEDATEQGEAGILADICPNCSLTDSRFEFTFDDRERSDGLKNVEFFATSFDPETLECRECHGGLKLIVSGEGRTKDGRRLDFNLALVDSTHGDQFQVQLIDERHGHIVFDTGIVNCVEGQIDVDDCVNFEDLKYKKVH</sequence>